<proteinExistence type="predicted"/>
<dbReference type="InterPro" id="IPR045349">
    <property type="entry name" value="SLC41A1-3"/>
</dbReference>
<evidence type="ECO:0000313" key="3">
    <source>
        <dbReference type="Proteomes" id="UP000821866"/>
    </source>
</evidence>
<dbReference type="GO" id="GO:0005886">
    <property type="term" value="C:plasma membrane"/>
    <property type="evidence" value="ECO:0007669"/>
    <property type="project" value="TreeGrafter"/>
</dbReference>
<organism evidence="2 3">
    <name type="scientific">Rhipicephalus microplus</name>
    <name type="common">Cattle tick</name>
    <name type="synonym">Boophilus microplus</name>
    <dbReference type="NCBI Taxonomy" id="6941"/>
    <lineage>
        <taxon>Eukaryota</taxon>
        <taxon>Metazoa</taxon>
        <taxon>Ecdysozoa</taxon>
        <taxon>Arthropoda</taxon>
        <taxon>Chelicerata</taxon>
        <taxon>Arachnida</taxon>
        <taxon>Acari</taxon>
        <taxon>Parasitiformes</taxon>
        <taxon>Ixodida</taxon>
        <taxon>Ixodoidea</taxon>
        <taxon>Ixodidae</taxon>
        <taxon>Rhipicephalinae</taxon>
        <taxon>Rhipicephalus</taxon>
        <taxon>Boophilus</taxon>
    </lineage>
</organism>
<feature type="transmembrane region" description="Helical" evidence="1">
    <location>
        <begin position="12"/>
        <end position="29"/>
    </location>
</feature>
<dbReference type="SUPFAM" id="SSF161093">
    <property type="entry name" value="MgtE membrane domain-like"/>
    <property type="match status" value="1"/>
</dbReference>
<name>A0A9J6CYD3_RHIMP</name>
<reference evidence="2" key="1">
    <citation type="journal article" date="2020" name="Cell">
        <title>Large-Scale Comparative Analyses of Tick Genomes Elucidate Their Genetic Diversity and Vector Capacities.</title>
        <authorList>
            <consortium name="Tick Genome and Microbiome Consortium (TIGMIC)"/>
            <person name="Jia N."/>
            <person name="Wang J."/>
            <person name="Shi W."/>
            <person name="Du L."/>
            <person name="Sun Y."/>
            <person name="Zhan W."/>
            <person name="Jiang J.F."/>
            <person name="Wang Q."/>
            <person name="Zhang B."/>
            <person name="Ji P."/>
            <person name="Bell-Sakyi L."/>
            <person name="Cui X.M."/>
            <person name="Yuan T.T."/>
            <person name="Jiang B.G."/>
            <person name="Yang W.F."/>
            <person name="Lam T.T."/>
            <person name="Chang Q.C."/>
            <person name="Ding S.J."/>
            <person name="Wang X.J."/>
            <person name="Zhu J.G."/>
            <person name="Ruan X.D."/>
            <person name="Zhao L."/>
            <person name="Wei J.T."/>
            <person name="Ye R.Z."/>
            <person name="Que T.C."/>
            <person name="Du C.H."/>
            <person name="Zhou Y.H."/>
            <person name="Cheng J.X."/>
            <person name="Dai P.F."/>
            <person name="Guo W.B."/>
            <person name="Han X.H."/>
            <person name="Huang E.J."/>
            <person name="Li L.F."/>
            <person name="Wei W."/>
            <person name="Gao Y.C."/>
            <person name="Liu J.Z."/>
            <person name="Shao H.Z."/>
            <person name="Wang X."/>
            <person name="Wang C.C."/>
            <person name="Yang T.C."/>
            <person name="Huo Q.B."/>
            <person name="Li W."/>
            <person name="Chen H.Y."/>
            <person name="Chen S.E."/>
            <person name="Zhou L.G."/>
            <person name="Ni X.B."/>
            <person name="Tian J.H."/>
            <person name="Sheng Y."/>
            <person name="Liu T."/>
            <person name="Pan Y.S."/>
            <person name="Xia L.Y."/>
            <person name="Li J."/>
            <person name="Zhao F."/>
            <person name="Cao W.C."/>
        </authorList>
    </citation>
    <scope>NUCLEOTIDE SEQUENCE</scope>
    <source>
        <strain evidence="2">Rmic-2018</strain>
    </source>
</reference>
<dbReference type="EMBL" id="JABSTU010004764">
    <property type="protein sequence ID" value="KAH7957910.1"/>
    <property type="molecule type" value="Genomic_DNA"/>
</dbReference>
<feature type="transmembrane region" description="Helical" evidence="1">
    <location>
        <begin position="83"/>
        <end position="104"/>
    </location>
</feature>
<dbReference type="AlphaFoldDB" id="A0A9J6CYD3"/>
<keyword evidence="1" id="KW-0472">Membrane</keyword>
<gene>
    <name evidence="2" type="ORF">HPB51_028102</name>
</gene>
<protein>
    <submittedName>
        <fullName evidence="2">Uncharacterized protein</fullName>
    </submittedName>
</protein>
<dbReference type="GO" id="GO:0008324">
    <property type="term" value="F:monoatomic cation transmembrane transporter activity"/>
    <property type="evidence" value="ECO:0007669"/>
    <property type="project" value="InterPro"/>
</dbReference>
<evidence type="ECO:0000313" key="2">
    <source>
        <dbReference type="EMBL" id="KAH7957910.1"/>
    </source>
</evidence>
<accession>A0A9J6CYD3</accession>
<dbReference type="Gene3D" id="1.10.357.20">
    <property type="entry name" value="SLC41 divalent cation transporters, integral membrane domain"/>
    <property type="match status" value="1"/>
</dbReference>
<dbReference type="Proteomes" id="UP000821866">
    <property type="component" value="Unassembled WGS sequence"/>
</dbReference>
<reference evidence="2" key="2">
    <citation type="submission" date="2021-09" db="EMBL/GenBank/DDBJ databases">
        <authorList>
            <person name="Jia N."/>
            <person name="Wang J."/>
            <person name="Shi W."/>
            <person name="Du L."/>
            <person name="Sun Y."/>
            <person name="Zhan W."/>
            <person name="Jiang J."/>
            <person name="Wang Q."/>
            <person name="Zhang B."/>
            <person name="Ji P."/>
            <person name="Sakyi L.B."/>
            <person name="Cui X."/>
            <person name="Yuan T."/>
            <person name="Jiang B."/>
            <person name="Yang W."/>
            <person name="Lam T.T.-Y."/>
            <person name="Chang Q."/>
            <person name="Ding S."/>
            <person name="Wang X."/>
            <person name="Zhu J."/>
            <person name="Ruan X."/>
            <person name="Zhao L."/>
            <person name="Wei J."/>
            <person name="Que T."/>
            <person name="Du C."/>
            <person name="Cheng J."/>
            <person name="Dai P."/>
            <person name="Han X."/>
            <person name="Huang E."/>
            <person name="Gao Y."/>
            <person name="Liu J."/>
            <person name="Shao H."/>
            <person name="Ye R."/>
            <person name="Li L."/>
            <person name="Wei W."/>
            <person name="Wang X."/>
            <person name="Wang C."/>
            <person name="Huo Q."/>
            <person name="Li W."/>
            <person name="Guo W."/>
            <person name="Chen H."/>
            <person name="Chen S."/>
            <person name="Zhou L."/>
            <person name="Zhou L."/>
            <person name="Ni X."/>
            <person name="Tian J."/>
            <person name="Zhou Y."/>
            <person name="Sheng Y."/>
            <person name="Liu T."/>
            <person name="Pan Y."/>
            <person name="Xia L."/>
            <person name="Li J."/>
            <person name="Zhao F."/>
            <person name="Cao W."/>
        </authorList>
    </citation>
    <scope>NUCLEOTIDE SEQUENCE</scope>
    <source>
        <strain evidence="2">Rmic-2018</strain>
        <tissue evidence="2">Larvae</tissue>
    </source>
</reference>
<dbReference type="VEuPathDB" id="VectorBase:LOC119185835"/>
<dbReference type="PANTHER" id="PTHR16228:SF7">
    <property type="entry name" value="SLC41A_MGTE INTEGRAL MEMBRANE DOMAIN-CONTAINING PROTEIN"/>
    <property type="match status" value="1"/>
</dbReference>
<keyword evidence="3" id="KW-1185">Reference proteome</keyword>
<keyword evidence="1" id="KW-0812">Transmembrane</keyword>
<feature type="transmembrane region" description="Helical" evidence="1">
    <location>
        <begin position="36"/>
        <end position="53"/>
    </location>
</feature>
<dbReference type="PANTHER" id="PTHR16228">
    <property type="entry name" value="DIVALENT CATION TRANSPORTER SOLUTE CARRIER FAMILY 41"/>
    <property type="match status" value="1"/>
</dbReference>
<evidence type="ECO:0000256" key="1">
    <source>
        <dbReference type="SAM" id="Phobius"/>
    </source>
</evidence>
<sequence length="128" mass="14374">MNAQLTSTALQVFVPFILAGFGSTLAGILLDVVKEWPVYVIVHHIFVVIPPLLGLNGNLEQTLVARLSTQANLGNLNRVREQLPMIFANIALLQVAVTHRYLLYRAYHYLYLRRNGAHVIDSFCQCGR</sequence>
<keyword evidence="1" id="KW-1133">Transmembrane helix</keyword>
<comment type="caution">
    <text evidence="2">The sequence shown here is derived from an EMBL/GenBank/DDBJ whole genome shotgun (WGS) entry which is preliminary data.</text>
</comment>
<dbReference type="InterPro" id="IPR036739">
    <property type="entry name" value="SLC41_membr_dom_sf"/>
</dbReference>